<dbReference type="EMBL" id="CP046147">
    <property type="protein sequence ID" value="WFG39309.1"/>
    <property type="molecule type" value="Genomic_DNA"/>
</dbReference>
<dbReference type="Gene3D" id="1.20.1250.20">
    <property type="entry name" value="MFS general substrate transporter like domains"/>
    <property type="match status" value="2"/>
</dbReference>
<evidence type="ECO:0000256" key="5">
    <source>
        <dbReference type="SAM" id="Phobius"/>
    </source>
</evidence>
<evidence type="ECO:0000313" key="7">
    <source>
        <dbReference type="EMBL" id="MDG0865962.1"/>
    </source>
</evidence>
<dbReference type="SUPFAM" id="SSF103473">
    <property type="entry name" value="MFS general substrate transporter"/>
    <property type="match status" value="1"/>
</dbReference>
<feature type="transmembrane region" description="Helical" evidence="5">
    <location>
        <begin position="92"/>
        <end position="111"/>
    </location>
</feature>
<proteinExistence type="predicted"/>
<dbReference type="Proteomes" id="UP001321249">
    <property type="component" value="Unassembled WGS sequence"/>
</dbReference>
<dbReference type="Pfam" id="PF07690">
    <property type="entry name" value="MFS_1"/>
    <property type="match status" value="1"/>
</dbReference>
<feature type="domain" description="Major facilitator superfamily (MFS) profile" evidence="6">
    <location>
        <begin position="24"/>
        <end position="421"/>
    </location>
</feature>
<reference evidence="8" key="2">
    <citation type="journal article" date="2023" name="Nat. Commun.">
        <title>Cultivation of marine bacteria of the SAR202 clade.</title>
        <authorList>
            <person name="Lim Y."/>
            <person name="Seo J.H."/>
            <person name="Giovannoni S.J."/>
            <person name="Kang I."/>
            <person name="Cho J.C."/>
        </authorList>
    </citation>
    <scope>NUCLEOTIDE SEQUENCE</scope>
    <source>
        <strain evidence="8">JH1073</strain>
    </source>
</reference>
<keyword evidence="4 5" id="KW-0472">Membrane</keyword>
<dbReference type="AlphaFoldDB" id="A0AAJ5ZDQ7"/>
<feature type="transmembrane region" description="Helical" evidence="5">
    <location>
        <begin position="21"/>
        <end position="46"/>
    </location>
</feature>
<comment type="subcellular location">
    <subcellularLocation>
        <location evidence="1">Cell membrane</location>
        <topology evidence="1">Multi-pass membrane protein</topology>
    </subcellularLocation>
</comment>
<reference evidence="9 10" key="1">
    <citation type="submission" date="2019-11" db="EMBL/GenBank/DDBJ databases">
        <authorList>
            <person name="Cho J.-C."/>
        </authorList>
    </citation>
    <scope>NUCLEOTIDE SEQUENCE [LARGE SCALE GENOMIC DNA]</scope>
    <source>
        <strain evidence="8 9">JH1073</strain>
        <strain evidence="7 10">JH702</strain>
    </source>
</reference>
<evidence type="ECO:0000256" key="1">
    <source>
        <dbReference type="ARBA" id="ARBA00004651"/>
    </source>
</evidence>
<name>A0AAJ5ZDQ7_9CHLR</name>
<keyword evidence="3 5" id="KW-1133">Transmembrane helix</keyword>
<feature type="transmembrane region" description="Helical" evidence="5">
    <location>
        <begin position="117"/>
        <end position="141"/>
    </location>
</feature>
<feature type="transmembrane region" description="Helical" evidence="5">
    <location>
        <begin position="277"/>
        <end position="297"/>
    </location>
</feature>
<dbReference type="GO" id="GO:0022857">
    <property type="term" value="F:transmembrane transporter activity"/>
    <property type="evidence" value="ECO:0007669"/>
    <property type="project" value="InterPro"/>
</dbReference>
<feature type="transmembrane region" description="Helical" evidence="5">
    <location>
        <begin position="185"/>
        <end position="205"/>
    </location>
</feature>
<protein>
    <submittedName>
        <fullName evidence="8">MFS transporter</fullName>
    </submittedName>
</protein>
<evidence type="ECO:0000259" key="6">
    <source>
        <dbReference type="PROSITE" id="PS50850"/>
    </source>
</evidence>
<accession>A0AAJ5ZDQ7</accession>
<sequence>MTISQSRRNSDLPEDTHVKGIYRGWYVVGVSALSIGAILGTVQFAFGFFIEPLEEEFGWSRTQVNVSLSIGVVTSFLSPVVGNLMDRFGAKWTMAGSILLVASAFLLRSIMTELWQFYLFSGIMFAGTPGATMMPAGRLVLTWFPKARGRMMGIVTSGNNIGSGIAVPIVAGMIGFVGWRWTWGLMGIALVGLAMLVLLVIRDHADDVIKERRKRWAPSDISEQEKSRLTGGMSVSAAVRTSTFWFLVVGMTLQQFVRTGVVSQMVPHLEQVGFTRGIAMTMMVVLAVFAGSSKLIFGRLSESITARISFMVIMVLQGIGLSVLLFAGGSWIAWGAIVVFGLGMGGVGALTPLVIFDMFGLKQFGSIVGLTRMAISIPILLGPIMAGIIFDSTGKYDLMFAITIGLLVVSIGSFLLAKTPRMLASKESD</sequence>
<evidence type="ECO:0000313" key="10">
    <source>
        <dbReference type="Proteomes" id="UP001321249"/>
    </source>
</evidence>
<dbReference type="PROSITE" id="PS50850">
    <property type="entry name" value="MFS"/>
    <property type="match status" value="1"/>
</dbReference>
<evidence type="ECO:0000256" key="2">
    <source>
        <dbReference type="ARBA" id="ARBA00022692"/>
    </source>
</evidence>
<feature type="transmembrane region" description="Helical" evidence="5">
    <location>
        <begin position="396"/>
        <end position="417"/>
    </location>
</feature>
<evidence type="ECO:0000256" key="4">
    <source>
        <dbReference type="ARBA" id="ARBA00023136"/>
    </source>
</evidence>
<evidence type="ECO:0000313" key="8">
    <source>
        <dbReference type="EMBL" id="WFG39309.1"/>
    </source>
</evidence>
<dbReference type="PANTHER" id="PTHR11360:SF284">
    <property type="entry name" value="EG:103B4.3 PROTEIN-RELATED"/>
    <property type="match status" value="1"/>
</dbReference>
<organism evidence="8 9">
    <name type="scientific">Candidatus Lucifugimonas marina</name>
    <dbReference type="NCBI Taxonomy" id="3038979"/>
    <lineage>
        <taxon>Bacteria</taxon>
        <taxon>Bacillati</taxon>
        <taxon>Chloroflexota</taxon>
        <taxon>Dehalococcoidia</taxon>
        <taxon>SAR202 cluster</taxon>
        <taxon>Candidatus Lucifugimonadales</taxon>
        <taxon>Candidatus Lucifugimonadaceae</taxon>
        <taxon>Candidatus Lucifugimonas</taxon>
    </lineage>
</organism>
<dbReference type="EMBL" id="WMBE01000001">
    <property type="protein sequence ID" value="MDG0865962.1"/>
    <property type="molecule type" value="Genomic_DNA"/>
</dbReference>
<dbReference type="InterPro" id="IPR011701">
    <property type="entry name" value="MFS"/>
</dbReference>
<dbReference type="InterPro" id="IPR036259">
    <property type="entry name" value="MFS_trans_sf"/>
</dbReference>
<dbReference type="PANTHER" id="PTHR11360">
    <property type="entry name" value="MONOCARBOXYLATE TRANSPORTER"/>
    <property type="match status" value="1"/>
</dbReference>
<evidence type="ECO:0000313" key="9">
    <source>
        <dbReference type="Proteomes" id="UP001219901"/>
    </source>
</evidence>
<dbReference type="CDD" id="cd17355">
    <property type="entry name" value="MFS_YcxA_like"/>
    <property type="match status" value="1"/>
</dbReference>
<feature type="transmembrane region" description="Helical" evidence="5">
    <location>
        <begin position="367"/>
        <end position="390"/>
    </location>
</feature>
<feature type="transmembrane region" description="Helical" evidence="5">
    <location>
        <begin position="161"/>
        <end position="179"/>
    </location>
</feature>
<keyword evidence="2 5" id="KW-0812">Transmembrane</keyword>
<evidence type="ECO:0000256" key="3">
    <source>
        <dbReference type="ARBA" id="ARBA00022989"/>
    </source>
</evidence>
<feature type="transmembrane region" description="Helical" evidence="5">
    <location>
        <begin position="331"/>
        <end position="355"/>
    </location>
</feature>
<dbReference type="InterPro" id="IPR020846">
    <property type="entry name" value="MFS_dom"/>
</dbReference>
<feature type="transmembrane region" description="Helical" evidence="5">
    <location>
        <begin position="66"/>
        <end position="85"/>
    </location>
</feature>
<dbReference type="GO" id="GO:0005886">
    <property type="term" value="C:plasma membrane"/>
    <property type="evidence" value="ECO:0007669"/>
    <property type="project" value="UniProtKB-SubCell"/>
</dbReference>
<gene>
    <name evidence="7" type="ORF">GKO46_02615</name>
    <name evidence="8" type="ORF">GKO48_06645</name>
</gene>
<dbReference type="InterPro" id="IPR050327">
    <property type="entry name" value="Proton-linked_MCT"/>
</dbReference>
<feature type="transmembrane region" description="Helical" evidence="5">
    <location>
        <begin position="304"/>
        <end position="325"/>
    </location>
</feature>
<feature type="transmembrane region" description="Helical" evidence="5">
    <location>
        <begin position="237"/>
        <end position="257"/>
    </location>
</feature>
<reference evidence="9" key="3">
    <citation type="submission" date="2023-06" db="EMBL/GenBank/DDBJ databases">
        <title>Pangenomics reveal diversification of enzyme families and niche specialization in globally abundant SAR202 bacteria.</title>
        <authorList>
            <person name="Saw J.H.W."/>
        </authorList>
    </citation>
    <scope>NUCLEOTIDE SEQUENCE [LARGE SCALE GENOMIC DNA]</scope>
    <source>
        <strain evidence="9">JH1073</strain>
    </source>
</reference>
<dbReference type="Proteomes" id="UP001219901">
    <property type="component" value="Chromosome"/>
</dbReference>
<keyword evidence="9" id="KW-1185">Reference proteome</keyword>